<dbReference type="PANTHER" id="PTHR47251">
    <property type="entry name" value="FINGER DOMAIN PROTEIN, PUTATIVE (AFU_ORTHOLOGUE AFUA_3G04180)-RELATED"/>
    <property type="match status" value="1"/>
</dbReference>
<evidence type="ECO:0000313" key="4">
    <source>
        <dbReference type="Proteomes" id="UP001157418"/>
    </source>
</evidence>
<organism evidence="3 4">
    <name type="scientific">Lactuca virosa</name>
    <dbReference type="NCBI Taxonomy" id="75947"/>
    <lineage>
        <taxon>Eukaryota</taxon>
        <taxon>Viridiplantae</taxon>
        <taxon>Streptophyta</taxon>
        <taxon>Embryophyta</taxon>
        <taxon>Tracheophyta</taxon>
        <taxon>Spermatophyta</taxon>
        <taxon>Magnoliopsida</taxon>
        <taxon>eudicotyledons</taxon>
        <taxon>Gunneridae</taxon>
        <taxon>Pentapetalae</taxon>
        <taxon>asterids</taxon>
        <taxon>campanulids</taxon>
        <taxon>Asterales</taxon>
        <taxon>Asteraceae</taxon>
        <taxon>Cichorioideae</taxon>
        <taxon>Cichorieae</taxon>
        <taxon>Lactucinae</taxon>
        <taxon>Lactuca</taxon>
    </lineage>
</organism>
<accession>A0AAU9PH96</accession>
<name>A0AAU9PH96_9ASTR</name>
<feature type="region of interest" description="Disordered" evidence="1">
    <location>
        <begin position="203"/>
        <end position="252"/>
    </location>
</feature>
<evidence type="ECO:0000256" key="1">
    <source>
        <dbReference type="SAM" id="MobiDB-lite"/>
    </source>
</evidence>
<comment type="caution">
    <text evidence="3">The sequence shown here is derived from an EMBL/GenBank/DDBJ whole genome shotgun (WGS) entry which is preliminary data.</text>
</comment>
<dbReference type="PROSITE" id="PS00028">
    <property type="entry name" value="ZINC_FINGER_C2H2_1"/>
    <property type="match status" value="1"/>
</dbReference>
<gene>
    <name evidence="3" type="ORF">LVIROSA_LOCUS35139</name>
</gene>
<feature type="region of interest" description="Disordered" evidence="1">
    <location>
        <begin position="95"/>
        <end position="117"/>
    </location>
</feature>
<dbReference type="Proteomes" id="UP001157418">
    <property type="component" value="Unassembled WGS sequence"/>
</dbReference>
<evidence type="ECO:0000259" key="2">
    <source>
        <dbReference type="PROSITE" id="PS00028"/>
    </source>
</evidence>
<protein>
    <recommendedName>
        <fullName evidence="2">C2H2-type domain-containing protein</fullName>
    </recommendedName>
</protein>
<feature type="compositionally biased region" description="Polar residues" evidence="1">
    <location>
        <begin position="102"/>
        <end position="117"/>
    </location>
</feature>
<feature type="compositionally biased region" description="Basic and acidic residues" evidence="1">
    <location>
        <begin position="203"/>
        <end position="228"/>
    </location>
</feature>
<dbReference type="SUPFAM" id="SSF57667">
    <property type="entry name" value="beta-beta-alpha zinc fingers"/>
    <property type="match status" value="1"/>
</dbReference>
<evidence type="ECO:0000313" key="3">
    <source>
        <dbReference type="EMBL" id="CAH1449666.1"/>
    </source>
</evidence>
<dbReference type="PANTHER" id="PTHR47251:SF1">
    <property type="entry name" value="FINGER DOMAIN PROTEIN, PUTATIVE (AFU_ORTHOLOGUE AFUA_3G04180)-RELATED"/>
    <property type="match status" value="1"/>
</dbReference>
<sequence>MLQKFSDTLFLTWLQFEVIEMENRRYNGRQDIRRRQHKADEEDEASVLEEFAEEFRLPIHHRPTENVDLDNVEQASLDTQQTSSNVGFRLLQRVGGKGKESPNPSNPESEIQNSSWKTRTRRFLHIRRKHPTKKLDIEVEETEETAKKREVMADREHKIQTEVNEIRKTFYCELCNKQYKLAVEFEGHLSSYDHNHRKRFKEMREMHGSSSRDDRQKREQLRQEKEMAKFAQMADAHKQQQQQQEESGKSNLAVKNAATVLADQDQRKVLKFGFSSKLGASKSSGMSAAKKPKTPIASVFLK</sequence>
<feature type="region of interest" description="Disordered" evidence="1">
    <location>
        <begin position="277"/>
        <end position="302"/>
    </location>
</feature>
<feature type="compositionally biased region" description="Low complexity" evidence="1">
    <location>
        <begin position="277"/>
        <end position="289"/>
    </location>
</feature>
<feature type="domain" description="C2H2-type" evidence="2">
    <location>
        <begin position="172"/>
        <end position="194"/>
    </location>
</feature>
<dbReference type="AlphaFoldDB" id="A0AAU9PH96"/>
<keyword evidence="4" id="KW-1185">Reference proteome</keyword>
<dbReference type="InterPro" id="IPR013087">
    <property type="entry name" value="Znf_C2H2_type"/>
</dbReference>
<reference evidence="3 4" key="1">
    <citation type="submission" date="2022-01" db="EMBL/GenBank/DDBJ databases">
        <authorList>
            <person name="Xiong W."/>
            <person name="Schranz E."/>
        </authorList>
    </citation>
    <scope>NUCLEOTIDE SEQUENCE [LARGE SCALE GENOMIC DNA]</scope>
</reference>
<proteinExistence type="predicted"/>
<dbReference type="EMBL" id="CAKMRJ010005634">
    <property type="protein sequence ID" value="CAH1449666.1"/>
    <property type="molecule type" value="Genomic_DNA"/>
</dbReference>
<dbReference type="InterPro" id="IPR036236">
    <property type="entry name" value="Znf_C2H2_sf"/>
</dbReference>